<reference evidence="3" key="1">
    <citation type="submission" date="2023-06" db="EMBL/GenBank/DDBJ databases">
        <authorList>
            <person name="Delattre M."/>
        </authorList>
    </citation>
    <scope>NUCLEOTIDE SEQUENCE</scope>
    <source>
        <strain evidence="3">AF72</strain>
    </source>
</reference>
<accession>A0AA36G618</accession>
<evidence type="ECO:0000256" key="1">
    <source>
        <dbReference type="SAM" id="MobiDB-lite"/>
    </source>
</evidence>
<feature type="non-terminal residue" evidence="3">
    <location>
        <position position="1"/>
    </location>
</feature>
<keyword evidence="2" id="KW-0812">Transmembrane</keyword>
<keyword evidence="2" id="KW-1133">Transmembrane helix</keyword>
<sequence length="280" mass="31254">MIGARRNLIIMRGIAPGLDGLHVKAAIMIWIVFANLIIVYTLKLVPKQLNGVNVTKYFAMLRLCVELWGLAHAICNPFTRNFQWERCQKFLFDCELISDFPDDKQVDTGIVVATDEVLTKAQLNQQVNEAALLAEGKLSMPTEKMTFDAERKKIAQQNRAPETQSIPVPSTLPMEDHAEQVPEFFVGQVKKQGNRIVLDRVKIEPGEVIGGGRAGTTIGPTSFVEQQQQQHIAVPDSGFRPDELLKLATDVGTGKLKPFKRDTDDPPEIASEEWSSKFMP</sequence>
<evidence type="ECO:0000313" key="4">
    <source>
        <dbReference type="Proteomes" id="UP001177023"/>
    </source>
</evidence>
<dbReference type="Proteomes" id="UP001177023">
    <property type="component" value="Unassembled WGS sequence"/>
</dbReference>
<feature type="region of interest" description="Disordered" evidence="1">
    <location>
        <begin position="254"/>
        <end position="280"/>
    </location>
</feature>
<feature type="transmembrane region" description="Helical" evidence="2">
    <location>
        <begin position="21"/>
        <end position="42"/>
    </location>
</feature>
<evidence type="ECO:0000256" key="2">
    <source>
        <dbReference type="SAM" id="Phobius"/>
    </source>
</evidence>
<gene>
    <name evidence="3" type="ORF">MSPICULIGERA_LOCUS18889</name>
</gene>
<comment type="caution">
    <text evidence="3">The sequence shown here is derived from an EMBL/GenBank/DDBJ whole genome shotgun (WGS) entry which is preliminary data.</text>
</comment>
<dbReference type="AlphaFoldDB" id="A0AA36G618"/>
<dbReference type="EMBL" id="CATQJA010002662">
    <property type="protein sequence ID" value="CAJ0580699.1"/>
    <property type="molecule type" value="Genomic_DNA"/>
</dbReference>
<protein>
    <submittedName>
        <fullName evidence="3">Uncharacterized protein</fullName>
    </submittedName>
</protein>
<organism evidence="3 4">
    <name type="scientific">Mesorhabditis spiculigera</name>
    <dbReference type="NCBI Taxonomy" id="96644"/>
    <lineage>
        <taxon>Eukaryota</taxon>
        <taxon>Metazoa</taxon>
        <taxon>Ecdysozoa</taxon>
        <taxon>Nematoda</taxon>
        <taxon>Chromadorea</taxon>
        <taxon>Rhabditida</taxon>
        <taxon>Rhabditina</taxon>
        <taxon>Rhabditomorpha</taxon>
        <taxon>Rhabditoidea</taxon>
        <taxon>Rhabditidae</taxon>
        <taxon>Mesorhabditinae</taxon>
        <taxon>Mesorhabditis</taxon>
    </lineage>
</organism>
<proteinExistence type="predicted"/>
<keyword evidence="2" id="KW-0472">Membrane</keyword>
<keyword evidence="4" id="KW-1185">Reference proteome</keyword>
<evidence type="ECO:0000313" key="3">
    <source>
        <dbReference type="EMBL" id="CAJ0580699.1"/>
    </source>
</evidence>
<name>A0AA36G618_9BILA</name>